<keyword evidence="3" id="KW-1185">Reference proteome</keyword>
<gene>
    <name evidence="2" type="ORF">SAMN05192584_108158</name>
</gene>
<name>A0A1I4BWM2_9ACTN</name>
<dbReference type="AlphaFoldDB" id="A0A1I4BWM2"/>
<evidence type="ECO:0000256" key="1">
    <source>
        <dbReference type="SAM" id="MobiDB-lite"/>
    </source>
</evidence>
<proteinExistence type="predicted"/>
<evidence type="ECO:0000313" key="3">
    <source>
        <dbReference type="Proteomes" id="UP000198928"/>
    </source>
</evidence>
<organism evidence="2 3">
    <name type="scientific">Streptomyces pini</name>
    <dbReference type="NCBI Taxonomy" id="1520580"/>
    <lineage>
        <taxon>Bacteria</taxon>
        <taxon>Bacillati</taxon>
        <taxon>Actinomycetota</taxon>
        <taxon>Actinomycetes</taxon>
        <taxon>Kitasatosporales</taxon>
        <taxon>Streptomycetaceae</taxon>
        <taxon>Streptomyces</taxon>
    </lineage>
</organism>
<feature type="region of interest" description="Disordered" evidence="1">
    <location>
        <begin position="140"/>
        <end position="176"/>
    </location>
</feature>
<evidence type="ECO:0008006" key="4">
    <source>
        <dbReference type="Google" id="ProtNLM"/>
    </source>
</evidence>
<dbReference type="RefSeq" id="WP_093849891.1">
    <property type="nucleotide sequence ID" value="NZ_FOSG01000008.1"/>
</dbReference>
<accession>A0A1I4BWM2</accession>
<dbReference type="EMBL" id="FOSG01000008">
    <property type="protein sequence ID" value="SFK72830.1"/>
    <property type="molecule type" value="Genomic_DNA"/>
</dbReference>
<dbReference type="Proteomes" id="UP000198928">
    <property type="component" value="Unassembled WGS sequence"/>
</dbReference>
<sequence>MSGAARQLGEDLARAASGTGGGTVVSAQVVDVTDAGTVNLDLGGALILDVPCADSYRGRQAGDWVAVRPGARPVVMWRLGEDPGALDEDAVREIALGAQAVRAMTWGTGTPSGDGWMQPTALYVRKAADGKAELYAQVATEPTDPPDEPTGAVARPVSLSPTDSGSWRGGRPDSYADFPMQGDWTGGGDRRGGWFYGTAIADACSGKTVAKMTVGFTRRRGSGVNAKRPLHLYLHSYTSPPSGQLSLGDGPEDLLRLSVGGTGTATLPAAWRTALATGAARGLAIYARGSTDYMAVSGGTLKIEFS</sequence>
<evidence type="ECO:0000313" key="2">
    <source>
        <dbReference type="EMBL" id="SFK72830.1"/>
    </source>
</evidence>
<reference evidence="3" key="1">
    <citation type="submission" date="2016-10" db="EMBL/GenBank/DDBJ databases">
        <authorList>
            <person name="Varghese N."/>
            <person name="Submissions S."/>
        </authorList>
    </citation>
    <scope>NUCLEOTIDE SEQUENCE [LARGE SCALE GENOMIC DNA]</scope>
    <source>
        <strain evidence="3">PL19</strain>
    </source>
</reference>
<dbReference type="OrthoDB" id="4113453at2"/>
<protein>
    <recommendedName>
        <fullName evidence="4">Minor tail protein</fullName>
    </recommendedName>
</protein>